<gene>
    <name evidence="1" type="ORF">FKR81_12620</name>
</gene>
<accession>A0A563EVJ8</accession>
<keyword evidence="2" id="KW-1185">Reference proteome</keyword>
<name>A0A563EVJ8_9PSEU</name>
<dbReference type="EMBL" id="VOBR01000007">
    <property type="protein sequence ID" value="TWP51706.1"/>
    <property type="molecule type" value="Genomic_DNA"/>
</dbReference>
<evidence type="ECO:0000313" key="2">
    <source>
        <dbReference type="Proteomes" id="UP000316639"/>
    </source>
</evidence>
<reference evidence="1 2" key="1">
    <citation type="submission" date="2019-07" db="EMBL/GenBank/DDBJ databases">
        <title>Lentzea xizangensis sp. nov., isolated from Qinghai-Tibetan Plateau Soils.</title>
        <authorList>
            <person name="Huang J."/>
        </authorList>
    </citation>
    <scope>NUCLEOTIDE SEQUENCE [LARGE SCALE GENOMIC DNA]</scope>
    <source>
        <strain evidence="1 2">FXJ1.1311</strain>
    </source>
</reference>
<evidence type="ECO:0000313" key="1">
    <source>
        <dbReference type="EMBL" id="TWP51706.1"/>
    </source>
</evidence>
<dbReference type="Proteomes" id="UP000316639">
    <property type="component" value="Unassembled WGS sequence"/>
</dbReference>
<organism evidence="1 2">
    <name type="scientific">Lentzea tibetensis</name>
    <dbReference type="NCBI Taxonomy" id="2591470"/>
    <lineage>
        <taxon>Bacteria</taxon>
        <taxon>Bacillati</taxon>
        <taxon>Actinomycetota</taxon>
        <taxon>Actinomycetes</taxon>
        <taxon>Pseudonocardiales</taxon>
        <taxon>Pseudonocardiaceae</taxon>
        <taxon>Lentzea</taxon>
    </lineage>
</organism>
<dbReference type="AlphaFoldDB" id="A0A563EVJ8"/>
<dbReference type="OrthoDB" id="3629590at2"/>
<protein>
    <submittedName>
        <fullName evidence="1">Uncharacterized protein</fullName>
    </submittedName>
</protein>
<comment type="caution">
    <text evidence="1">The sequence shown here is derived from an EMBL/GenBank/DDBJ whole genome shotgun (WGS) entry which is preliminary data.</text>
</comment>
<sequence length="73" mass="7982">MKIRVEGTRDETTAAVAALREVFDVHEASRFYPNRGDSVLGRVYLTVAAHTARVVRATAARTDRLPPAGELDS</sequence>
<proteinExistence type="predicted"/>
<dbReference type="RefSeq" id="WP_146351318.1">
    <property type="nucleotide sequence ID" value="NZ_VOBR01000007.1"/>
</dbReference>